<dbReference type="InterPro" id="IPR002401">
    <property type="entry name" value="Cyt_P450_E_grp-I"/>
</dbReference>
<evidence type="ECO:0000256" key="10">
    <source>
        <dbReference type="RuleBase" id="RU000461"/>
    </source>
</evidence>
<dbReference type="STRING" id="703135.A0A2A9NJB5"/>
<dbReference type="EMBL" id="KZ302030">
    <property type="protein sequence ID" value="PFH49414.1"/>
    <property type="molecule type" value="Genomic_DNA"/>
</dbReference>
<dbReference type="InterPro" id="IPR050364">
    <property type="entry name" value="Cytochrome_P450_fung"/>
</dbReference>
<dbReference type="SUPFAM" id="SSF48264">
    <property type="entry name" value="Cytochrome P450"/>
    <property type="match status" value="1"/>
</dbReference>
<evidence type="ECO:0008006" key="13">
    <source>
        <dbReference type="Google" id="ProtNLM"/>
    </source>
</evidence>
<dbReference type="Pfam" id="PF00067">
    <property type="entry name" value="p450"/>
    <property type="match status" value="1"/>
</dbReference>
<name>A0A2A9NJB5_9AGAR</name>
<evidence type="ECO:0000256" key="5">
    <source>
        <dbReference type="ARBA" id="ARBA00022723"/>
    </source>
</evidence>
<reference evidence="11 12" key="1">
    <citation type="submission" date="2014-02" db="EMBL/GenBank/DDBJ databases">
        <title>Transposable element dynamics among asymbiotic and ectomycorrhizal Amanita fungi.</title>
        <authorList>
            <consortium name="DOE Joint Genome Institute"/>
            <person name="Hess J."/>
            <person name="Skrede I."/>
            <person name="Wolfe B."/>
            <person name="LaButti K."/>
            <person name="Ohm R.A."/>
            <person name="Grigoriev I.V."/>
            <person name="Pringle A."/>
        </authorList>
    </citation>
    <scope>NUCLEOTIDE SEQUENCE [LARGE SCALE GENOMIC DNA]</scope>
    <source>
        <strain evidence="11 12">SKay4041</strain>
    </source>
</reference>
<evidence type="ECO:0000256" key="6">
    <source>
        <dbReference type="ARBA" id="ARBA00023002"/>
    </source>
</evidence>
<dbReference type="InterPro" id="IPR017972">
    <property type="entry name" value="Cyt_P450_CS"/>
</dbReference>
<dbReference type="GO" id="GO:0004497">
    <property type="term" value="F:monooxygenase activity"/>
    <property type="evidence" value="ECO:0007669"/>
    <property type="project" value="UniProtKB-KW"/>
</dbReference>
<comment type="pathway">
    <text evidence="2">Secondary metabolite biosynthesis.</text>
</comment>
<evidence type="ECO:0000313" key="12">
    <source>
        <dbReference type="Proteomes" id="UP000242287"/>
    </source>
</evidence>
<evidence type="ECO:0000256" key="7">
    <source>
        <dbReference type="ARBA" id="ARBA00023004"/>
    </source>
</evidence>
<dbReference type="GO" id="GO:0016705">
    <property type="term" value="F:oxidoreductase activity, acting on paired donors, with incorporation or reduction of molecular oxygen"/>
    <property type="evidence" value="ECO:0007669"/>
    <property type="project" value="InterPro"/>
</dbReference>
<evidence type="ECO:0000256" key="9">
    <source>
        <dbReference type="PIRSR" id="PIRSR602401-1"/>
    </source>
</evidence>
<dbReference type="GO" id="GO:0005506">
    <property type="term" value="F:iron ion binding"/>
    <property type="evidence" value="ECO:0007669"/>
    <property type="project" value="InterPro"/>
</dbReference>
<dbReference type="AlphaFoldDB" id="A0A2A9NJB5"/>
<organism evidence="11 12">
    <name type="scientific">Amanita thiersii Skay4041</name>
    <dbReference type="NCBI Taxonomy" id="703135"/>
    <lineage>
        <taxon>Eukaryota</taxon>
        <taxon>Fungi</taxon>
        <taxon>Dikarya</taxon>
        <taxon>Basidiomycota</taxon>
        <taxon>Agaricomycotina</taxon>
        <taxon>Agaricomycetes</taxon>
        <taxon>Agaricomycetidae</taxon>
        <taxon>Agaricales</taxon>
        <taxon>Pluteineae</taxon>
        <taxon>Amanitaceae</taxon>
        <taxon>Amanita</taxon>
    </lineage>
</organism>
<evidence type="ECO:0000256" key="1">
    <source>
        <dbReference type="ARBA" id="ARBA00001971"/>
    </source>
</evidence>
<evidence type="ECO:0000256" key="2">
    <source>
        <dbReference type="ARBA" id="ARBA00005179"/>
    </source>
</evidence>
<keyword evidence="4 9" id="KW-0349">Heme</keyword>
<gene>
    <name evidence="11" type="ORF">AMATHDRAFT_63274</name>
</gene>
<dbReference type="PANTHER" id="PTHR46300:SF7">
    <property type="entry name" value="P450, PUTATIVE (EUROFUNG)-RELATED"/>
    <property type="match status" value="1"/>
</dbReference>
<proteinExistence type="inferred from homology"/>
<dbReference type="PRINTS" id="PR00463">
    <property type="entry name" value="EP450I"/>
</dbReference>
<dbReference type="PROSITE" id="PS00086">
    <property type="entry name" value="CYTOCHROME_P450"/>
    <property type="match status" value="1"/>
</dbReference>
<accession>A0A2A9NJB5</accession>
<dbReference type="InterPro" id="IPR001128">
    <property type="entry name" value="Cyt_P450"/>
</dbReference>
<keyword evidence="12" id="KW-1185">Reference proteome</keyword>
<dbReference type="Proteomes" id="UP000242287">
    <property type="component" value="Unassembled WGS sequence"/>
</dbReference>
<keyword evidence="6 10" id="KW-0560">Oxidoreductase</keyword>
<dbReference type="PANTHER" id="PTHR46300">
    <property type="entry name" value="P450, PUTATIVE (EUROFUNG)-RELATED-RELATED"/>
    <property type="match status" value="1"/>
</dbReference>
<comment type="similarity">
    <text evidence="3 10">Belongs to the cytochrome P450 family.</text>
</comment>
<keyword evidence="5 9" id="KW-0479">Metal-binding</keyword>
<dbReference type="Gene3D" id="1.10.630.10">
    <property type="entry name" value="Cytochrome P450"/>
    <property type="match status" value="1"/>
</dbReference>
<keyword evidence="8 10" id="KW-0503">Monooxygenase</keyword>
<evidence type="ECO:0000256" key="4">
    <source>
        <dbReference type="ARBA" id="ARBA00022617"/>
    </source>
</evidence>
<evidence type="ECO:0000256" key="8">
    <source>
        <dbReference type="ARBA" id="ARBA00023033"/>
    </source>
</evidence>
<evidence type="ECO:0000256" key="3">
    <source>
        <dbReference type="ARBA" id="ARBA00010617"/>
    </source>
</evidence>
<dbReference type="CDD" id="cd11065">
    <property type="entry name" value="CYP64-like"/>
    <property type="match status" value="1"/>
</dbReference>
<evidence type="ECO:0000313" key="11">
    <source>
        <dbReference type="EMBL" id="PFH49414.1"/>
    </source>
</evidence>
<dbReference type="GO" id="GO:0020037">
    <property type="term" value="F:heme binding"/>
    <property type="evidence" value="ECO:0007669"/>
    <property type="project" value="InterPro"/>
</dbReference>
<dbReference type="OrthoDB" id="2789670at2759"/>
<dbReference type="InterPro" id="IPR036396">
    <property type="entry name" value="Cyt_P450_sf"/>
</dbReference>
<comment type="cofactor">
    <cofactor evidence="1 9">
        <name>heme</name>
        <dbReference type="ChEBI" id="CHEBI:30413"/>
    </cofactor>
</comment>
<sequence length="504" mass="57130">MSFNAIQTAYAVIALVLGVLLYSSFTVGPVPPGPPPKIISGNAHQLPKSEYWKTYRQWSLNYGPVIFFRIFSRKYVILNDIKSAMDLLESRSAQYSDRPQVWMYKELVGRKLAVFNISSQHPRFKIYRKLLHSGLNPRAVQTYHNLIQEEARKLLRALAKAPEDFIVHFRQNAGAVILNLAYGWSVTGTRDRFVVLMEEAFLLHSQITKPGKWLVDSFPILRFVPPWFPGAGFRRKAEEFKRELSLVDTAPFVWAKEQIESGNFTPSFTSHHLLPEDGHTPDDEEQDIIKWCSGGLYAGGADTIVASMTAFIAAMVLYPDVQRRAQLEIESIIGNEQAKAEDISRLPFILAIMKETFRWAPPAPLGLPHRVIEDDVYMGYHIPKGTTVMANIWAIAHDTTLYPDPDAFKPDRFLSSDKEPQLDPRRFVFGFGRRVCPGSDFAETSLFLNIVNILKTFDIQKAVDSNGQEITPEIEFTTTVTSHIKPFPCHIVPRSSADLSSDWI</sequence>
<protein>
    <recommendedName>
        <fullName evidence="13">Cytochrome P450</fullName>
    </recommendedName>
</protein>
<feature type="binding site" description="axial binding residue" evidence="9">
    <location>
        <position position="436"/>
    </location>
    <ligand>
        <name>heme</name>
        <dbReference type="ChEBI" id="CHEBI:30413"/>
    </ligand>
    <ligandPart>
        <name>Fe</name>
        <dbReference type="ChEBI" id="CHEBI:18248"/>
    </ligandPart>
</feature>
<keyword evidence="7 9" id="KW-0408">Iron</keyword>